<proteinExistence type="predicted"/>
<accession>A0A0E9SHS6</accession>
<keyword evidence="1" id="KW-0812">Transmembrane</keyword>
<evidence type="ECO:0000313" key="2">
    <source>
        <dbReference type="EMBL" id="JAH40073.1"/>
    </source>
</evidence>
<evidence type="ECO:0000256" key="1">
    <source>
        <dbReference type="SAM" id="Phobius"/>
    </source>
</evidence>
<keyword evidence="1" id="KW-0472">Membrane</keyword>
<feature type="transmembrane region" description="Helical" evidence="1">
    <location>
        <begin position="6"/>
        <end position="22"/>
    </location>
</feature>
<reference evidence="2" key="1">
    <citation type="submission" date="2014-11" db="EMBL/GenBank/DDBJ databases">
        <authorList>
            <person name="Amaro Gonzalez C."/>
        </authorList>
    </citation>
    <scope>NUCLEOTIDE SEQUENCE</scope>
</reference>
<protein>
    <submittedName>
        <fullName evidence="2">Uncharacterized protein</fullName>
    </submittedName>
</protein>
<dbReference type="EMBL" id="GBXM01068504">
    <property type="protein sequence ID" value="JAH40073.1"/>
    <property type="molecule type" value="Transcribed_RNA"/>
</dbReference>
<reference evidence="2" key="2">
    <citation type="journal article" date="2015" name="Fish Shellfish Immunol.">
        <title>Early steps in the European eel (Anguilla anguilla)-Vibrio vulnificus interaction in the gills: Role of the RtxA13 toxin.</title>
        <authorList>
            <person name="Callol A."/>
            <person name="Pajuelo D."/>
            <person name="Ebbesson L."/>
            <person name="Teles M."/>
            <person name="MacKenzie S."/>
            <person name="Amaro C."/>
        </authorList>
    </citation>
    <scope>NUCLEOTIDE SEQUENCE</scope>
</reference>
<sequence length="53" mass="6389">MNRANSGTICFPCSIYMLYIFFKCFQELLMYRNHCRIVERCGDGLLYRRCLQP</sequence>
<keyword evidence="1" id="KW-1133">Transmembrane helix</keyword>
<organism evidence="2">
    <name type="scientific">Anguilla anguilla</name>
    <name type="common">European freshwater eel</name>
    <name type="synonym">Muraena anguilla</name>
    <dbReference type="NCBI Taxonomy" id="7936"/>
    <lineage>
        <taxon>Eukaryota</taxon>
        <taxon>Metazoa</taxon>
        <taxon>Chordata</taxon>
        <taxon>Craniata</taxon>
        <taxon>Vertebrata</taxon>
        <taxon>Euteleostomi</taxon>
        <taxon>Actinopterygii</taxon>
        <taxon>Neopterygii</taxon>
        <taxon>Teleostei</taxon>
        <taxon>Anguilliformes</taxon>
        <taxon>Anguillidae</taxon>
        <taxon>Anguilla</taxon>
    </lineage>
</organism>
<dbReference type="AlphaFoldDB" id="A0A0E9SHS6"/>
<name>A0A0E9SHS6_ANGAN</name>